<dbReference type="InterPro" id="IPR017452">
    <property type="entry name" value="GPCR_Rhodpsn_7TM"/>
</dbReference>
<dbReference type="GO" id="GO:0005886">
    <property type="term" value="C:plasma membrane"/>
    <property type="evidence" value="ECO:0007669"/>
    <property type="project" value="TreeGrafter"/>
</dbReference>
<evidence type="ECO:0000259" key="9">
    <source>
        <dbReference type="PROSITE" id="PS50262"/>
    </source>
</evidence>
<organism evidence="10 11">
    <name type="scientific">Biomphalaria glabrata</name>
    <name type="common">Bloodfluke planorb</name>
    <name type="synonym">Freshwater snail</name>
    <dbReference type="NCBI Taxonomy" id="6526"/>
    <lineage>
        <taxon>Eukaryota</taxon>
        <taxon>Metazoa</taxon>
        <taxon>Spiralia</taxon>
        <taxon>Lophotrochozoa</taxon>
        <taxon>Mollusca</taxon>
        <taxon>Gastropoda</taxon>
        <taxon>Heterobranchia</taxon>
        <taxon>Euthyneura</taxon>
        <taxon>Panpulmonata</taxon>
        <taxon>Hygrophila</taxon>
        <taxon>Lymnaeoidea</taxon>
        <taxon>Planorbidae</taxon>
        <taxon>Biomphalaria</taxon>
    </lineage>
</organism>
<dbReference type="PANTHER" id="PTHR24243:SF230">
    <property type="entry name" value="G-PROTEIN COUPLED RECEPTORS FAMILY 1 PROFILE DOMAIN-CONTAINING PROTEIN"/>
    <property type="match status" value="1"/>
</dbReference>
<dbReference type="VEuPathDB" id="VectorBase:BGLAX_032448"/>
<feature type="transmembrane region" description="Helical" evidence="8">
    <location>
        <begin position="317"/>
        <end position="334"/>
    </location>
</feature>
<evidence type="ECO:0000256" key="4">
    <source>
        <dbReference type="ARBA" id="ARBA00023040"/>
    </source>
</evidence>
<keyword evidence="2 8" id="KW-0812">Transmembrane</keyword>
<dbReference type="KEGG" id="bgt:106059960"/>
<keyword evidence="4" id="KW-0297">G-protein coupled receptor</keyword>
<evidence type="ECO:0000313" key="11">
    <source>
        <dbReference type="Proteomes" id="UP000076420"/>
    </source>
</evidence>
<feature type="transmembrane region" description="Helical" evidence="8">
    <location>
        <begin position="214"/>
        <end position="237"/>
    </location>
</feature>
<comment type="subcellular location">
    <subcellularLocation>
        <location evidence="1">Membrane</location>
        <topology evidence="1">Multi-pass membrane protein</topology>
    </subcellularLocation>
</comment>
<evidence type="ECO:0000256" key="6">
    <source>
        <dbReference type="ARBA" id="ARBA00023170"/>
    </source>
</evidence>
<feature type="transmembrane region" description="Helical" evidence="8">
    <location>
        <begin position="103"/>
        <end position="129"/>
    </location>
</feature>
<dbReference type="Gene3D" id="1.20.1070.10">
    <property type="entry name" value="Rhodopsin 7-helix transmembrane proteins"/>
    <property type="match status" value="1"/>
</dbReference>
<evidence type="ECO:0000313" key="10">
    <source>
        <dbReference type="EnsemblMetazoa" id="BGLB030504-PA"/>
    </source>
</evidence>
<evidence type="ECO:0000256" key="2">
    <source>
        <dbReference type="ARBA" id="ARBA00022692"/>
    </source>
</evidence>
<dbReference type="AlphaFoldDB" id="A0A2C9LFR1"/>
<evidence type="ECO:0000256" key="1">
    <source>
        <dbReference type="ARBA" id="ARBA00004141"/>
    </source>
</evidence>
<dbReference type="VEuPathDB" id="VectorBase:BGLB030504"/>
<evidence type="ECO:0000256" key="8">
    <source>
        <dbReference type="SAM" id="Phobius"/>
    </source>
</evidence>
<dbReference type="PANTHER" id="PTHR24243">
    <property type="entry name" value="G-PROTEIN COUPLED RECEPTOR"/>
    <property type="match status" value="1"/>
</dbReference>
<dbReference type="OrthoDB" id="6101772at2759"/>
<dbReference type="SUPFAM" id="SSF81321">
    <property type="entry name" value="Family A G protein-coupled receptor-like"/>
    <property type="match status" value="1"/>
</dbReference>
<dbReference type="Proteomes" id="UP000076420">
    <property type="component" value="Unassembled WGS sequence"/>
</dbReference>
<feature type="transmembrane region" description="Helical" evidence="8">
    <location>
        <begin position="26"/>
        <end position="55"/>
    </location>
</feature>
<dbReference type="PROSITE" id="PS50262">
    <property type="entry name" value="G_PROTEIN_RECEP_F1_2"/>
    <property type="match status" value="1"/>
</dbReference>
<proteinExistence type="predicted"/>
<keyword evidence="3 8" id="KW-1133">Transmembrane helix</keyword>
<evidence type="ECO:0000256" key="3">
    <source>
        <dbReference type="ARBA" id="ARBA00022989"/>
    </source>
</evidence>
<gene>
    <name evidence="10" type="primary">106059960</name>
</gene>
<sequence length="362" mass="40624">MSESAMLVYDDYDKGSLYISDNALEVFILVVNIVVLGLIALTGVISNVINMVIFVKQVLKDSMTVGLFALAFTDFSVTTLELSISCIYVASVLYPESPVDLWALAYISFAWAVYALYLTSCWITAMIAIERCFCVVFPFQVKQIFTKGRCVLVIFIIYAIHISTFIPVFVIEKMEWVLVESPKGNASLSVVPETWVYTVVFSDSTDEVEAAMDIAGGMFLFMTSQLVLYVCSVWMTVSLKLSSTVRTARLLPDEKRGNDSRMTLQEKRLVKMVLFLTLLQSACNLPRLAITIFYHAFPGISIELHKNFSTVVWTSSVVINNISCSCNSLGYYFLNSSYRKTFRKIFEGHVSSLVQSKNSSIH</sequence>
<feature type="domain" description="G-protein coupled receptors family 1 profile" evidence="9">
    <location>
        <begin position="46"/>
        <end position="331"/>
    </location>
</feature>
<keyword evidence="7" id="KW-0807">Transducer</keyword>
<feature type="transmembrane region" description="Helical" evidence="8">
    <location>
        <begin position="67"/>
        <end position="91"/>
    </location>
</feature>
<reference evidence="10" key="1">
    <citation type="submission" date="2020-05" db="UniProtKB">
        <authorList>
            <consortium name="EnsemblMetazoa"/>
        </authorList>
    </citation>
    <scope>IDENTIFICATION</scope>
    <source>
        <strain evidence="10">BB02</strain>
    </source>
</reference>
<dbReference type="Pfam" id="PF00001">
    <property type="entry name" value="7tm_1"/>
    <property type="match status" value="1"/>
</dbReference>
<dbReference type="GO" id="GO:0004930">
    <property type="term" value="F:G protein-coupled receptor activity"/>
    <property type="evidence" value="ECO:0007669"/>
    <property type="project" value="UniProtKB-KW"/>
</dbReference>
<dbReference type="RefSeq" id="XP_013073132.2">
    <property type="nucleotide sequence ID" value="XM_013217678.2"/>
</dbReference>
<feature type="transmembrane region" description="Helical" evidence="8">
    <location>
        <begin position="272"/>
        <end position="297"/>
    </location>
</feature>
<name>A0A2C9LFR1_BIOGL</name>
<accession>A0A2C9LFR1</accession>
<dbReference type="EnsemblMetazoa" id="BGLB030504-RA">
    <property type="protein sequence ID" value="BGLB030504-PA"/>
    <property type="gene ID" value="BGLB030504"/>
</dbReference>
<keyword evidence="6" id="KW-0675">Receptor</keyword>
<evidence type="ECO:0000256" key="7">
    <source>
        <dbReference type="ARBA" id="ARBA00023224"/>
    </source>
</evidence>
<protein>
    <recommendedName>
        <fullName evidence="9">G-protein coupled receptors family 1 profile domain-containing protein</fullName>
    </recommendedName>
</protein>
<keyword evidence="5 8" id="KW-0472">Membrane</keyword>
<dbReference type="InterPro" id="IPR000276">
    <property type="entry name" value="GPCR_Rhodpsn"/>
</dbReference>
<feature type="transmembrane region" description="Helical" evidence="8">
    <location>
        <begin position="150"/>
        <end position="171"/>
    </location>
</feature>
<evidence type="ECO:0000256" key="5">
    <source>
        <dbReference type="ARBA" id="ARBA00023136"/>
    </source>
</evidence>